<dbReference type="EMBL" id="CALNXK010000895">
    <property type="protein sequence ID" value="CAH3190635.1"/>
    <property type="molecule type" value="Genomic_DNA"/>
</dbReference>
<keyword evidence="5" id="KW-1185">Reference proteome</keyword>
<name>A0ABN8SHZ3_9CNID</name>
<reference evidence="4 5" key="1">
    <citation type="submission" date="2022-05" db="EMBL/GenBank/DDBJ databases">
        <authorList>
            <consortium name="Genoscope - CEA"/>
            <person name="William W."/>
        </authorList>
    </citation>
    <scope>NUCLEOTIDE SEQUENCE [LARGE SCALE GENOMIC DNA]</scope>
</reference>
<accession>A0ABN8SHZ3</accession>
<comment type="caution">
    <text evidence="4">The sequence shown here is derived from an EMBL/GenBank/DDBJ whole genome shotgun (WGS) entry which is preliminary data.</text>
</comment>
<dbReference type="InterPro" id="IPR057774">
    <property type="entry name" value="D8C_UMOD/GP2/OIT3-like"/>
</dbReference>
<dbReference type="Pfam" id="PF23283">
    <property type="entry name" value="D8C_UMOD"/>
    <property type="match status" value="1"/>
</dbReference>
<protein>
    <recommendedName>
        <fullName evidence="3">UMOD/GP2/OIT3-like D8C domain-containing protein</fullName>
    </recommendedName>
</protein>
<gene>
    <name evidence="4" type="ORF">PLOB_00047770</name>
</gene>
<evidence type="ECO:0000256" key="1">
    <source>
        <dbReference type="ARBA" id="ARBA00022729"/>
    </source>
</evidence>
<keyword evidence="1" id="KW-0732">Signal</keyword>
<feature type="domain" description="UMOD/GP2/OIT3-like D8C" evidence="3">
    <location>
        <begin position="15"/>
        <end position="76"/>
    </location>
</feature>
<evidence type="ECO:0000259" key="3">
    <source>
        <dbReference type="Pfam" id="PF23283"/>
    </source>
</evidence>
<proteinExistence type="predicted"/>
<sequence length="87" mass="9887">MDNMIVKMVSPHKAVPTSCPPVQRCNTDVTGWLEGSHPTVAEGQVSRRVCFHYVNNCCHWATNIYVRNCSLCYVYYLSVTYSIISLK</sequence>
<evidence type="ECO:0000313" key="4">
    <source>
        <dbReference type="EMBL" id="CAH3190635.1"/>
    </source>
</evidence>
<evidence type="ECO:0000313" key="5">
    <source>
        <dbReference type="Proteomes" id="UP001159405"/>
    </source>
</evidence>
<evidence type="ECO:0000256" key="2">
    <source>
        <dbReference type="ARBA" id="ARBA00023157"/>
    </source>
</evidence>
<keyword evidence="2" id="KW-1015">Disulfide bond</keyword>
<organism evidence="4 5">
    <name type="scientific">Porites lobata</name>
    <dbReference type="NCBI Taxonomy" id="104759"/>
    <lineage>
        <taxon>Eukaryota</taxon>
        <taxon>Metazoa</taxon>
        <taxon>Cnidaria</taxon>
        <taxon>Anthozoa</taxon>
        <taxon>Hexacorallia</taxon>
        <taxon>Scleractinia</taxon>
        <taxon>Fungiina</taxon>
        <taxon>Poritidae</taxon>
        <taxon>Porites</taxon>
    </lineage>
</organism>
<dbReference type="Proteomes" id="UP001159405">
    <property type="component" value="Unassembled WGS sequence"/>
</dbReference>